<feature type="domain" description="Allophanate hydrolase C-terminal" evidence="2">
    <location>
        <begin position="472"/>
        <end position="595"/>
    </location>
</feature>
<dbReference type="Gene3D" id="3.10.490.10">
    <property type="entry name" value="Gamma-glutamyl cyclotransferase-like"/>
    <property type="match status" value="1"/>
</dbReference>
<sequence>MSKFETISEIVAAHRAGTTTPAQTIARSYQRIRAYADPALFITLRDEADAIAEAVALAARDPSLPLYGVPVAVKDNIDVAGLPTTAACPAFAYQPARDATAVAKLRAAGAIVIGKTNLDQFATGLVGVRSPYGVPRNAMRSDLVPGGSSSGSAVAVGAGLVPLSLGTDTAGSGRVPAMLNNIVGLKPSLGMISTTGVVPACRTLDCVSIFALTTDDAMTALRVMTGPDAEDPFSRERPVAAVTAIPKRVRLGVPPQDQLQFFGDDLAARGYQEALERWRKLGAELVEIDVEPLYETARLLYEGPWVAERFLTIRELLETQPDAVHPVTRQITLAGAKLSAADTFAALYRLQALRKIAEHSFAGIDALVLPTAPTAYTVEQVLADPITLNSRLGTYTNFVNLLDLCGLALPASIRSDGIPFGITLLAPAGRDAELASLGRVFHADTALQIGASDESQPPLAEIAGGDAPEEIAIAVVGAHLSGMPLNRELTALGGRLLSATATAPDYKLYALKGTVPPKPGLLRVAPGGGAAIAVEVWALSPAAFGSFVAAIPSPLSIGTLTLADGSSVKGFLTEPAAIEGARDISHFGGWRAYMAKLAATG</sequence>
<evidence type="ECO:0000259" key="2">
    <source>
        <dbReference type="Pfam" id="PF21986"/>
    </source>
</evidence>
<dbReference type="InterPro" id="IPR014085">
    <property type="entry name" value="Allophanate_hydrolase"/>
</dbReference>
<feature type="domain" description="Amidase" evidence="1">
    <location>
        <begin position="25"/>
        <end position="434"/>
    </location>
</feature>
<dbReference type="PANTHER" id="PTHR11895:SF169">
    <property type="entry name" value="GLUTAMYL-TRNA(GLN) AMIDOTRANSFERASE"/>
    <property type="match status" value="1"/>
</dbReference>
<reference evidence="4" key="1">
    <citation type="submission" date="2003-07" db="EMBL/GenBank/DDBJ databases">
        <authorList>
            <consortium name="Rhodopseudomonas genome consortium"/>
            <person name="Larimer F."/>
            <person name="Harwood C."/>
        </authorList>
    </citation>
    <scope>NUCLEOTIDE SEQUENCE</scope>
    <source>
        <strain evidence="4">CGA009</strain>
    </source>
</reference>
<evidence type="ECO:0000313" key="4">
    <source>
        <dbReference type="EMBL" id="WCL91603.1"/>
    </source>
</evidence>
<evidence type="ECO:0000313" key="5">
    <source>
        <dbReference type="Proteomes" id="UP000001426"/>
    </source>
</evidence>
<gene>
    <name evidence="4" type="primary">atzF</name>
    <name evidence="3" type="ordered locus">RPA1466</name>
    <name evidence="4" type="ORF">TX73_007530</name>
</gene>
<dbReference type="RefSeq" id="WP_011157027.1">
    <property type="nucleotide sequence ID" value="NZ_CP116810.1"/>
</dbReference>
<dbReference type="PANTHER" id="PTHR11895">
    <property type="entry name" value="TRANSAMIDASE"/>
    <property type="match status" value="1"/>
</dbReference>
<dbReference type="InterPro" id="IPR053844">
    <property type="entry name" value="AH_C"/>
</dbReference>
<dbReference type="NCBIfam" id="TIGR02713">
    <property type="entry name" value="allophanate_hyd"/>
    <property type="match status" value="1"/>
</dbReference>
<dbReference type="EMBL" id="BX572597">
    <property type="protein sequence ID" value="CAE26908.1"/>
    <property type="molecule type" value="Genomic_DNA"/>
</dbReference>
<dbReference type="Proteomes" id="UP000001426">
    <property type="component" value="Chromosome"/>
</dbReference>
<dbReference type="HOGENOM" id="CLU_009600_0_1_5"/>
<dbReference type="AlphaFoldDB" id="Q6N9S2"/>
<dbReference type="InterPro" id="IPR036928">
    <property type="entry name" value="AS_sf"/>
</dbReference>
<accession>Q6N9S2</accession>
<dbReference type="eggNOG" id="COG0154">
    <property type="taxonomic scope" value="Bacteria"/>
</dbReference>
<dbReference type="Pfam" id="PF01425">
    <property type="entry name" value="Amidase"/>
    <property type="match status" value="1"/>
</dbReference>
<name>Q6N9S2_RHOPA</name>
<dbReference type="GeneID" id="66892494"/>
<evidence type="ECO:0000313" key="3">
    <source>
        <dbReference type="EMBL" id="CAE26908.1"/>
    </source>
</evidence>
<dbReference type="InterPro" id="IPR000120">
    <property type="entry name" value="Amidase"/>
</dbReference>
<dbReference type="PhylomeDB" id="Q6N9S2"/>
<dbReference type="GO" id="GO:0004039">
    <property type="term" value="F:allophanate hydrolase activity"/>
    <property type="evidence" value="ECO:0007669"/>
    <property type="project" value="UniProtKB-EC"/>
</dbReference>
<dbReference type="Pfam" id="PF21986">
    <property type="entry name" value="AH_C"/>
    <property type="match status" value="1"/>
</dbReference>
<dbReference type="InterPro" id="IPR023631">
    <property type="entry name" value="Amidase_dom"/>
</dbReference>
<organism evidence="3">
    <name type="scientific">Rhodopseudomonas palustris (strain ATCC BAA-98 / CGA009)</name>
    <dbReference type="NCBI Taxonomy" id="258594"/>
    <lineage>
        <taxon>Bacteria</taxon>
        <taxon>Pseudomonadati</taxon>
        <taxon>Pseudomonadota</taxon>
        <taxon>Alphaproteobacteria</taxon>
        <taxon>Hyphomicrobiales</taxon>
        <taxon>Nitrobacteraceae</taxon>
        <taxon>Rhodopseudomonas</taxon>
    </lineage>
</organism>
<dbReference type="EC" id="3.5.1.54" evidence="4"/>
<keyword evidence="5" id="KW-1185">Reference proteome</keyword>
<keyword evidence="4" id="KW-0378">Hydrolase</keyword>
<dbReference type="SUPFAM" id="SSF75304">
    <property type="entry name" value="Amidase signature (AS) enzymes"/>
    <property type="match status" value="1"/>
</dbReference>
<reference evidence="4" key="3">
    <citation type="submission" date="2022-12" db="EMBL/GenBank/DDBJ databases">
        <title>Complete genome sequence of Rhodopseudomonas palustris CGA0092 and corrections to the R. palustris CGA009 genome sequence.</title>
        <authorList>
            <person name="Mazny B.R."/>
            <person name="Sheff O.F."/>
            <person name="LaSarre B."/>
            <person name="McKinlay A."/>
            <person name="McKinlay J.B."/>
        </authorList>
    </citation>
    <scope>NUCLEOTIDE SEQUENCE</scope>
    <source>
        <strain evidence="4">CGA009</strain>
    </source>
</reference>
<dbReference type="STRING" id="258594.RPA1466"/>
<dbReference type="Gene3D" id="1.20.58.1700">
    <property type="match status" value="1"/>
</dbReference>
<dbReference type="EMBL" id="CP116810">
    <property type="protein sequence ID" value="WCL91603.1"/>
    <property type="molecule type" value="Genomic_DNA"/>
</dbReference>
<proteinExistence type="predicted"/>
<dbReference type="NCBIfam" id="NF006043">
    <property type="entry name" value="PRK08186.1"/>
    <property type="match status" value="1"/>
</dbReference>
<dbReference type="KEGG" id="rpa:TX73_007530"/>
<dbReference type="Gene3D" id="3.90.1300.10">
    <property type="entry name" value="Amidase signature (AS) domain"/>
    <property type="match status" value="1"/>
</dbReference>
<evidence type="ECO:0000259" key="1">
    <source>
        <dbReference type="Pfam" id="PF01425"/>
    </source>
</evidence>
<protein>
    <submittedName>
        <fullName evidence="4">Allophanate hydrolase</fullName>
        <ecNumber evidence="4">3.5.1.54</ecNumber>
    </submittedName>
    <submittedName>
        <fullName evidence="3">Glutamyl-tRNA(Gln) amidotransferase subunit A</fullName>
    </submittedName>
</protein>
<reference evidence="3 5" key="2">
    <citation type="journal article" date="2004" name="Nat. Biotechnol.">
        <title>Complete genome sequence of the metabolically versatile photosynthetic bacterium Rhodopseudomonas palustris.</title>
        <authorList>
            <person name="Larimer F.W."/>
            <person name="Chain P."/>
            <person name="Hauser L."/>
            <person name="Lamerdin J."/>
            <person name="Malfatti S."/>
            <person name="Do L."/>
            <person name="Land M.L."/>
            <person name="Pelletier D.A."/>
            <person name="Beatty J.T."/>
            <person name="Lang A.S."/>
            <person name="Tabita F.R."/>
            <person name="Gibson J.L."/>
            <person name="Hanson T.E."/>
            <person name="Bobst C."/>
            <person name="Torres J.L."/>
            <person name="Peres C."/>
            <person name="Harrison F.H."/>
            <person name="Gibson J."/>
            <person name="Harwood C.S."/>
        </authorList>
    </citation>
    <scope>NUCLEOTIDE SEQUENCE [LARGE SCALE GENOMIC DNA]</scope>
    <source>
        <strain evidence="5">ATCC BAA-98 / CGA009</strain>
        <strain evidence="3">CGA009</strain>
    </source>
</reference>